<comment type="similarity">
    <text evidence="1">Belongs to the sulfotransferase 1 family.</text>
</comment>
<protein>
    <recommendedName>
        <fullName evidence="3">Sulfotransferase domain-containing protein</fullName>
    </recommendedName>
</protein>
<keyword evidence="5" id="KW-1185">Reference proteome</keyword>
<reference evidence="4 5" key="1">
    <citation type="journal article" date="2018" name="Nat. Ecol. Evol.">
        <title>Genomic signatures of mitonuclear coevolution across populations of Tigriopus californicus.</title>
        <authorList>
            <person name="Barreto F.S."/>
            <person name="Watson E.T."/>
            <person name="Lima T.G."/>
            <person name="Willett C.S."/>
            <person name="Edmands S."/>
            <person name="Li W."/>
            <person name="Burton R.S."/>
        </authorList>
    </citation>
    <scope>NUCLEOTIDE SEQUENCE [LARGE SCALE GENOMIC DNA]</scope>
    <source>
        <strain evidence="4 5">San Diego</strain>
    </source>
</reference>
<comment type="caution">
    <text evidence="4">The sequence shown here is derived from an EMBL/GenBank/DDBJ whole genome shotgun (WGS) entry which is preliminary data.</text>
</comment>
<evidence type="ECO:0000256" key="1">
    <source>
        <dbReference type="ARBA" id="ARBA00005771"/>
    </source>
</evidence>
<dbReference type="SUPFAM" id="SSF52540">
    <property type="entry name" value="P-loop containing nucleoside triphosphate hydrolases"/>
    <property type="match status" value="1"/>
</dbReference>
<keyword evidence="2" id="KW-0808">Transferase</keyword>
<evidence type="ECO:0000313" key="4">
    <source>
        <dbReference type="EMBL" id="TRY71899.1"/>
    </source>
</evidence>
<feature type="domain" description="Sulfotransferase" evidence="3">
    <location>
        <begin position="66"/>
        <end position="305"/>
    </location>
</feature>
<accession>A0A553P2J4</accession>
<evidence type="ECO:0000256" key="2">
    <source>
        <dbReference type="ARBA" id="ARBA00022679"/>
    </source>
</evidence>
<dbReference type="EMBL" id="VCGU01000008">
    <property type="protein sequence ID" value="TRY71899.1"/>
    <property type="molecule type" value="Genomic_DNA"/>
</dbReference>
<dbReference type="InterPro" id="IPR000863">
    <property type="entry name" value="Sulfotransferase_dom"/>
</dbReference>
<evidence type="ECO:0000313" key="5">
    <source>
        <dbReference type="Proteomes" id="UP000318571"/>
    </source>
</evidence>
<dbReference type="Gene3D" id="3.40.50.300">
    <property type="entry name" value="P-loop containing nucleotide triphosphate hydrolases"/>
    <property type="match status" value="1"/>
</dbReference>
<proteinExistence type="inferred from homology"/>
<dbReference type="Proteomes" id="UP000318571">
    <property type="component" value="Chromosome 7"/>
</dbReference>
<name>A0A553P2J4_TIGCA</name>
<dbReference type="Pfam" id="PF00685">
    <property type="entry name" value="Sulfotransfer_1"/>
    <property type="match status" value="1"/>
</dbReference>
<organism evidence="4 5">
    <name type="scientific">Tigriopus californicus</name>
    <name type="common">Marine copepod</name>
    <dbReference type="NCBI Taxonomy" id="6832"/>
    <lineage>
        <taxon>Eukaryota</taxon>
        <taxon>Metazoa</taxon>
        <taxon>Ecdysozoa</taxon>
        <taxon>Arthropoda</taxon>
        <taxon>Crustacea</taxon>
        <taxon>Multicrustacea</taxon>
        <taxon>Hexanauplia</taxon>
        <taxon>Copepoda</taxon>
        <taxon>Harpacticoida</taxon>
        <taxon>Harpacticidae</taxon>
        <taxon>Tigriopus</taxon>
    </lineage>
</organism>
<dbReference type="AlphaFoldDB" id="A0A553P2J4"/>
<gene>
    <name evidence="4" type="ORF">TCAL_16218</name>
</gene>
<dbReference type="GO" id="GO:0008146">
    <property type="term" value="F:sulfotransferase activity"/>
    <property type="evidence" value="ECO:0007669"/>
    <property type="project" value="InterPro"/>
</dbReference>
<sequence length="316" mass="37719">MAKDGRSGALVRKFPFDFIPLRENAQIQKDFLGYTRGLVQCQPEGWIFGGFFTEHAERIYNMEVRDNDVWIVSYPKSGTTWMQQIVWFLLNNFDYHVESHIDVRSPFIDFDMCIPKEKFRDELDAKKEKLLAENPKDPTLALTVYVARDPRDVVVSYFHHHRLIRHHEFVGDFKAFFHYFIQEKVLWSPYWRHISQAWKHRKSDNLLFVFFSDMKEDLSDVVDRLCAFLKVSLTHEEKETLLDHLNIKNMRANASIDDTEVMIQLGLFKENEGSFIRKGKSGGWKDYFDDEMIQEMEVWKERNCKLFDVPIEKLWK</sequence>
<dbReference type="OMA" id="MRANASI"/>
<evidence type="ECO:0000259" key="3">
    <source>
        <dbReference type="Pfam" id="PF00685"/>
    </source>
</evidence>
<dbReference type="InterPro" id="IPR027417">
    <property type="entry name" value="P-loop_NTPase"/>
</dbReference>
<dbReference type="PANTHER" id="PTHR11783">
    <property type="entry name" value="SULFOTRANSFERASE SULT"/>
    <property type="match status" value="1"/>
</dbReference>